<proteinExistence type="predicted"/>
<gene>
    <name evidence="1" type="ORF">NDU88_001169</name>
</gene>
<dbReference type="AlphaFoldDB" id="A0AAV7V9M2"/>
<accession>A0AAV7V9M2</accession>
<name>A0AAV7V9M2_PLEWA</name>
<sequence>MSPIRKVYVQQGAERKGVPSVQREKYSTSPALCWGQGLGCQRTTSDRPWFEVRLLDWKEVPPGPESHEQEPALIGRRI</sequence>
<dbReference type="Proteomes" id="UP001066276">
    <property type="component" value="Chromosome 2_1"/>
</dbReference>
<dbReference type="EMBL" id="JANPWB010000003">
    <property type="protein sequence ID" value="KAJ1197309.1"/>
    <property type="molecule type" value="Genomic_DNA"/>
</dbReference>
<evidence type="ECO:0000313" key="1">
    <source>
        <dbReference type="EMBL" id="KAJ1197309.1"/>
    </source>
</evidence>
<keyword evidence="2" id="KW-1185">Reference proteome</keyword>
<organism evidence="1 2">
    <name type="scientific">Pleurodeles waltl</name>
    <name type="common">Iberian ribbed newt</name>
    <dbReference type="NCBI Taxonomy" id="8319"/>
    <lineage>
        <taxon>Eukaryota</taxon>
        <taxon>Metazoa</taxon>
        <taxon>Chordata</taxon>
        <taxon>Craniata</taxon>
        <taxon>Vertebrata</taxon>
        <taxon>Euteleostomi</taxon>
        <taxon>Amphibia</taxon>
        <taxon>Batrachia</taxon>
        <taxon>Caudata</taxon>
        <taxon>Salamandroidea</taxon>
        <taxon>Salamandridae</taxon>
        <taxon>Pleurodelinae</taxon>
        <taxon>Pleurodeles</taxon>
    </lineage>
</organism>
<evidence type="ECO:0000313" key="2">
    <source>
        <dbReference type="Proteomes" id="UP001066276"/>
    </source>
</evidence>
<comment type="caution">
    <text evidence="1">The sequence shown here is derived from an EMBL/GenBank/DDBJ whole genome shotgun (WGS) entry which is preliminary data.</text>
</comment>
<reference evidence="1" key="1">
    <citation type="journal article" date="2022" name="bioRxiv">
        <title>Sequencing and chromosome-scale assembly of the giantPleurodeles waltlgenome.</title>
        <authorList>
            <person name="Brown T."/>
            <person name="Elewa A."/>
            <person name="Iarovenko S."/>
            <person name="Subramanian E."/>
            <person name="Araus A.J."/>
            <person name="Petzold A."/>
            <person name="Susuki M."/>
            <person name="Suzuki K.-i.T."/>
            <person name="Hayashi T."/>
            <person name="Toyoda A."/>
            <person name="Oliveira C."/>
            <person name="Osipova E."/>
            <person name="Leigh N.D."/>
            <person name="Simon A."/>
            <person name="Yun M.H."/>
        </authorList>
    </citation>
    <scope>NUCLEOTIDE SEQUENCE</scope>
    <source>
        <strain evidence="1">20211129_DDA</strain>
        <tissue evidence="1">Liver</tissue>
    </source>
</reference>
<protein>
    <submittedName>
        <fullName evidence="1">Uncharacterized protein</fullName>
    </submittedName>
</protein>